<reference evidence="1" key="1">
    <citation type="submission" date="2024-05" db="EMBL/GenBank/DDBJ databases">
        <title>Whole genome shotgun sequence of Streptomyces hygroscopicus NBRC 113678.</title>
        <authorList>
            <person name="Komaki H."/>
            <person name="Tamura T."/>
        </authorList>
    </citation>
    <scope>NUCLEOTIDE SEQUENCE</scope>
    <source>
        <strain evidence="1">N11-34</strain>
    </source>
</reference>
<evidence type="ECO:0008006" key="3">
    <source>
        <dbReference type="Google" id="ProtNLM"/>
    </source>
</evidence>
<accession>A0ABQ3U2M9</accession>
<dbReference type="Proteomes" id="UP001054854">
    <property type="component" value="Unassembled WGS sequence"/>
</dbReference>
<sequence>MARRTPKWTEHESEIIAAYRDGMRVTEIQQRFGIASTMLYDLLHRRDVTLRSGRQKAPLLARRVAALDPYFAGR</sequence>
<evidence type="ECO:0000313" key="2">
    <source>
        <dbReference type="Proteomes" id="UP001054854"/>
    </source>
</evidence>
<dbReference type="EMBL" id="BNEK01000004">
    <property type="protein sequence ID" value="GHJ29844.1"/>
    <property type="molecule type" value="Genomic_DNA"/>
</dbReference>
<comment type="caution">
    <text evidence="1">The sequence shown here is derived from an EMBL/GenBank/DDBJ whole genome shotgun (WGS) entry which is preliminary data.</text>
</comment>
<name>A0ABQ3U2M9_STRHY</name>
<dbReference type="Gene3D" id="1.10.10.60">
    <property type="entry name" value="Homeodomain-like"/>
    <property type="match status" value="1"/>
</dbReference>
<keyword evidence="2" id="KW-1185">Reference proteome</keyword>
<proteinExistence type="predicted"/>
<evidence type="ECO:0000313" key="1">
    <source>
        <dbReference type="EMBL" id="GHJ29844.1"/>
    </source>
</evidence>
<gene>
    <name evidence="1" type="ORF">TPA0910_42770</name>
</gene>
<organism evidence="1 2">
    <name type="scientific">Streptomyces hygroscopicus</name>
    <dbReference type="NCBI Taxonomy" id="1912"/>
    <lineage>
        <taxon>Bacteria</taxon>
        <taxon>Bacillati</taxon>
        <taxon>Actinomycetota</taxon>
        <taxon>Actinomycetes</taxon>
        <taxon>Kitasatosporales</taxon>
        <taxon>Streptomycetaceae</taxon>
        <taxon>Streptomyces</taxon>
        <taxon>Streptomyces violaceusniger group</taxon>
    </lineage>
</organism>
<protein>
    <recommendedName>
        <fullName evidence="3">Transposase</fullName>
    </recommendedName>
</protein>